<keyword evidence="2" id="KW-1185">Reference proteome</keyword>
<name>L8JUF5_9BACT</name>
<accession>L8JUF5</accession>
<dbReference type="AlphaFoldDB" id="L8JUF5"/>
<protein>
    <submittedName>
        <fullName evidence="1">Uncharacterized protein</fullName>
    </submittedName>
</protein>
<sequence length="397" mass="45241">MLDGFIDEKILLEAIALLERGVATTLIIRSDNEERLHDDVFLFNKCLIFIKKGGELYLHDHPAQNIAISDYKHALRWSDATEDHITDENQAAGVHQRLRTFQDLLKKSGPFLEDEDDINIHFTITDDIILKGDEVTLSWQVKHASTVIIEGLGEVGATGSKKLRPGADTIFKIGAYNTAQSRLKTVCVKVYDDIHINYDLSFANLRTKQFSSLVKEENYPHVFGVAGGNIVKLNWQVKDSNVVNVLPFGITGGSGEHEFVPVGNMEIIIEAQILHRIFRRRIQLLVFPIPLFTEKLATVKPQHELQLKATDIHDIIAQVKNRQQAYSQSLRVLKEQEIKKYQALVSQIWKITFDKSDNKINLDEVNRSVFERLKRYYSNKPGITEVIDSIKSYYGKS</sequence>
<evidence type="ECO:0000313" key="2">
    <source>
        <dbReference type="Proteomes" id="UP000011135"/>
    </source>
</evidence>
<reference evidence="1 2" key="1">
    <citation type="submission" date="2012-12" db="EMBL/GenBank/DDBJ databases">
        <title>Genome assembly of Fulvivirga imtechensis AK7.</title>
        <authorList>
            <person name="Nupur N."/>
            <person name="Khatri I."/>
            <person name="Kumar R."/>
            <person name="Subramanian S."/>
            <person name="Pinnaka A."/>
        </authorList>
    </citation>
    <scope>NUCLEOTIDE SEQUENCE [LARGE SCALE GENOMIC DNA]</scope>
    <source>
        <strain evidence="1 2">AK7</strain>
    </source>
</reference>
<comment type="caution">
    <text evidence="1">The sequence shown here is derived from an EMBL/GenBank/DDBJ whole genome shotgun (WGS) entry which is preliminary data.</text>
</comment>
<proteinExistence type="predicted"/>
<dbReference type="Proteomes" id="UP000011135">
    <property type="component" value="Unassembled WGS sequence"/>
</dbReference>
<dbReference type="STRING" id="1237149.C900_02988"/>
<dbReference type="EMBL" id="AMZN01000044">
    <property type="protein sequence ID" value="ELR71184.1"/>
    <property type="molecule type" value="Genomic_DNA"/>
</dbReference>
<organism evidence="1 2">
    <name type="scientific">Fulvivirga imtechensis AK7</name>
    <dbReference type="NCBI Taxonomy" id="1237149"/>
    <lineage>
        <taxon>Bacteria</taxon>
        <taxon>Pseudomonadati</taxon>
        <taxon>Bacteroidota</taxon>
        <taxon>Cytophagia</taxon>
        <taxon>Cytophagales</taxon>
        <taxon>Fulvivirgaceae</taxon>
        <taxon>Fulvivirga</taxon>
    </lineage>
</organism>
<gene>
    <name evidence="1" type="ORF">C900_02988</name>
</gene>
<evidence type="ECO:0000313" key="1">
    <source>
        <dbReference type="EMBL" id="ELR71184.1"/>
    </source>
</evidence>